<protein>
    <recommendedName>
        <fullName evidence="3">DUF2493 domain-containing protein</fullName>
    </recommendedName>
</protein>
<keyword evidence="2" id="KW-1185">Reference proteome</keyword>
<dbReference type="Proteomes" id="UP000622245">
    <property type="component" value="Unassembled WGS sequence"/>
</dbReference>
<dbReference type="EMBL" id="JAEVHL010000021">
    <property type="protein sequence ID" value="MBM0275342.1"/>
    <property type="molecule type" value="Genomic_DNA"/>
</dbReference>
<gene>
    <name evidence="1" type="ORF">JM949_07675</name>
</gene>
<sequence>MSYLNPHTHQLDTPPRPRVVVLCGSTRFKDDFERVNRTLTLGGHIVVAPGVFGHADGIELSEASKTALDALHLRKIDLADEVIVVNPGGYIGDSTRNEIAYAERTGKPIGYLERPAVAPMRPQP</sequence>
<dbReference type="RefSeq" id="WP_203147742.1">
    <property type="nucleotide sequence ID" value="NZ_JAEVHL010000021.1"/>
</dbReference>
<reference evidence="1 2" key="1">
    <citation type="submission" date="2021-01" db="EMBL/GenBank/DDBJ databases">
        <title>Draft genome sequence of Micromonospora sp. strain STR1s_6.</title>
        <authorList>
            <person name="Karlyshev A."/>
            <person name="Jawad R."/>
        </authorList>
    </citation>
    <scope>NUCLEOTIDE SEQUENCE [LARGE SCALE GENOMIC DNA]</scope>
    <source>
        <strain evidence="1 2">STR1S-6</strain>
    </source>
</reference>
<evidence type="ECO:0008006" key="3">
    <source>
        <dbReference type="Google" id="ProtNLM"/>
    </source>
</evidence>
<evidence type="ECO:0000313" key="2">
    <source>
        <dbReference type="Proteomes" id="UP000622245"/>
    </source>
</evidence>
<organism evidence="1 2">
    <name type="scientific">Micromonospora tarensis</name>
    <dbReference type="NCBI Taxonomy" id="2806100"/>
    <lineage>
        <taxon>Bacteria</taxon>
        <taxon>Bacillati</taxon>
        <taxon>Actinomycetota</taxon>
        <taxon>Actinomycetes</taxon>
        <taxon>Micromonosporales</taxon>
        <taxon>Micromonosporaceae</taxon>
        <taxon>Micromonospora</taxon>
    </lineage>
</organism>
<proteinExistence type="predicted"/>
<evidence type="ECO:0000313" key="1">
    <source>
        <dbReference type="EMBL" id="MBM0275342.1"/>
    </source>
</evidence>
<name>A0ABS1YD98_9ACTN</name>
<accession>A0ABS1YD98</accession>
<comment type="caution">
    <text evidence="1">The sequence shown here is derived from an EMBL/GenBank/DDBJ whole genome shotgun (WGS) entry which is preliminary data.</text>
</comment>